<sequence length="161" mass="17742">MALGASGAQNQQDSAPVAIFMTSLAQGDLPLTEAQGSSQNFRAFWDDFCLVAQVVKNTPTNAGDRHRFDPWVRKIPWRRKWQPTLVFSPGEPQGQRSLAGYNPWCRTESDTTEVSQHMHMLLPLNQAWKTPLLLPNSWTAGSGGSGKNCFQGTGLETPLLS</sequence>
<protein>
    <submittedName>
        <fullName evidence="1">Uncharacterized protein</fullName>
    </submittedName>
</protein>
<dbReference type="EMBL" id="OX459937">
    <property type="protein sequence ID" value="CAI9152465.1"/>
    <property type="molecule type" value="Genomic_DNA"/>
</dbReference>
<keyword evidence="2" id="KW-1185">Reference proteome</keyword>
<accession>A0ABN8XUY2</accession>
<proteinExistence type="predicted"/>
<evidence type="ECO:0000313" key="2">
    <source>
        <dbReference type="Proteomes" id="UP001176941"/>
    </source>
</evidence>
<name>A0ABN8XUY2_RANTA</name>
<evidence type="ECO:0000313" key="1">
    <source>
        <dbReference type="EMBL" id="CAI9152465.1"/>
    </source>
</evidence>
<dbReference type="Proteomes" id="UP001176941">
    <property type="component" value="Chromosome 1"/>
</dbReference>
<organism evidence="1 2">
    <name type="scientific">Rangifer tarandus platyrhynchus</name>
    <name type="common">Svalbard reindeer</name>
    <dbReference type="NCBI Taxonomy" id="3082113"/>
    <lineage>
        <taxon>Eukaryota</taxon>
        <taxon>Metazoa</taxon>
        <taxon>Chordata</taxon>
        <taxon>Craniata</taxon>
        <taxon>Vertebrata</taxon>
        <taxon>Euteleostomi</taxon>
        <taxon>Mammalia</taxon>
        <taxon>Eutheria</taxon>
        <taxon>Laurasiatheria</taxon>
        <taxon>Artiodactyla</taxon>
        <taxon>Ruminantia</taxon>
        <taxon>Pecora</taxon>
        <taxon>Cervidae</taxon>
        <taxon>Odocoileinae</taxon>
        <taxon>Rangifer</taxon>
    </lineage>
</organism>
<gene>
    <name evidence="1" type="ORF">MRATA1EN1_LOCUS1427</name>
</gene>
<reference evidence="1" key="1">
    <citation type="submission" date="2023-04" db="EMBL/GenBank/DDBJ databases">
        <authorList>
            <consortium name="ELIXIR-Norway"/>
        </authorList>
    </citation>
    <scope>NUCLEOTIDE SEQUENCE [LARGE SCALE GENOMIC DNA]</scope>
</reference>